<dbReference type="SUPFAM" id="SSF49265">
    <property type="entry name" value="Fibronectin type III"/>
    <property type="match status" value="1"/>
</dbReference>
<dbReference type="Gene3D" id="2.60.120.260">
    <property type="entry name" value="Galactose-binding domain-like"/>
    <property type="match status" value="1"/>
</dbReference>
<feature type="compositionally biased region" description="Polar residues" evidence="1">
    <location>
        <begin position="468"/>
        <end position="479"/>
    </location>
</feature>
<keyword evidence="2" id="KW-1133">Transmembrane helix</keyword>
<keyword evidence="5" id="KW-1185">Reference proteome</keyword>
<evidence type="ECO:0000256" key="2">
    <source>
        <dbReference type="SAM" id="Phobius"/>
    </source>
</evidence>
<dbReference type="Gene3D" id="2.60.40.10">
    <property type="entry name" value="Immunoglobulins"/>
    <property type="match status" value="1"/>
</dbReference>
<evidence type="ECO:0000259" key="3">
    <source>
        <dbReference type="PROSITE" id="PS50853"/>
    </source>
</evidence>
<dbReference type="InterPro" id="IPR008979">
    <property type="entry name" value="Galactose-bd-like_sf"/>
</dbReference>
<name>A0AAD9ITC3_9ANNE</name>
<evidence type="ECO:0000313" key="5">
    <source>
        <dbReference type="Proteomes" id="UP001208570"/>
    </source>
</evidence>
<gene>
    <name evidence="4" type="ORF">LSH36_1656g00058</name>
</gene>
<evidence type="ECO:0000256" key="1">
    <source>
        <dbReference type="SAM" id="MobiDB-lite"/>
    </source>
</evidence>
<dbReference type="AlphaFoldDB" id="A0AAD9ITC3"/>
<dbReference type="SUPFAM" id="SSF49785">
    <property type="entry name" value="Galactose-binding domain-like"/>
    <property type="match status" value="1"/>
</dbReference>
<evidence type="ECO:0000313" key="4">
    <source>
        <dbReference type="EMBL" id="KAK2139685.1"/>
    </source>
</evidence>
<dbReference type="InterPro" id="IPR036116">
    <property type="entry name" value="FN3_sf"/>
</dbReference>
<dbReference type="CDD" id="cd00063">
    <property type="entry name" value="FN3"/>
    <property type="match status" value="1"/>
</dbReference>
<feature type="region of interest" description="Disordered" evidence="1">
    <location>
        <begin position="457"/>
        <end position="479"/>
    </location>
</feature>
<proteinExistence type="predicted"/>
<accession>A0AAD9ITC3</accession>
<dbReference type="PROSITE" id="PS50853">
    <property type="entry name" value="FN3"/>
    <property type="match status" value="1"/>
</dbReference>
<feature type="transmembrane region" description="Helical" evidence="2">
    <location>
        <begin position="488"/>
        <end position="510"/>
    </location>
</feature>
<dbReference type="InterPro" id="IPR013783">
    <property type="entry name" value="Ig-like_fold"/>
</dbReference>
<dbReference type="InterPro" id="IPR003961">
    <property type="entry name" value="FN3_dom"/>
</dbReference>
<comment type="caution">
    <text evidence="4">The sequence shown here is derived from an EMBL/GenBank/DDBJ whole genome shotgun (WGS) entry which is preliminary data.</text>
</comment>
<feature type="domain" description="Fibronectin type-III" evidence="3">
    <location>
        <begin position="265"/>
        <end position="367"/>
    </location>
</feature>
<keyword evidence="2" id="KW-0472">Membrane</keyword>
<sequence>MDLTLHVRFLQSRPSLFIINFFIFSIIYSGYCLYGDDPNCAFQCHCAVDNECSGGTCPSGCDTSLPSGYTWGGPSCQIGNVGLHKSTNMTASDFYQMTYPATGCAHPANADGVPAEWWTYLGDLYKIYNITIYARKDGHDDKLQQFNLTIYNTSDNEVLCGYHHDPVYTSITITCPSPLIGRYVHFMRKAEATKDEGAPFCEVVIIGHKYIGCEDGVYETNCQDQCGHCKTNIVYDRYNGTCHDGCQIWWTDTKCNTYIETPNNTDENLMVLNKTSDSIEIRWEHINGISVNLRRFYGYLIQYSIDLDGTNYRDVAIVSYDSDPYWKIENLQINTIYYIKVTPYRKFGDNKETGKAYDTLEVKTDCSAPDTSSFINATLTYSNNGLPNISVTWQMISSINAHCDNITGISLQYKLSTSTNVTSINLNPDVNIFVIVPDVEGQYDIKLIIKNNKGYTSSSERRGIHVNAPTTDNNPQGQRSSPPIIPTIVGSLSVVVIVIIVVIVSAVLLWRRR</sequence>
<dbReference type="Proteomes" id="UP001208570">
    <property type="component" value="Unassembled WGS sequence"/>
</dbReference>
<dbReference type="EMBL" id="JAODUP010001657">
    <property type="protein sequence ID" value="KAK2139685.1"/>
    <property type="molecule type" value="Genomic_DNA"/>
</dbReference>
<organism evidence="4 5">
    <name type="scientific">Paralvinella palmiformis</name>
    <dbReference type="NCBI Taxonomy" id="53620"/>
    <lineage>
        <taxon>Eukaryota</taxon>
        <taxon>Metazoa</taxon>
        <taxon>Spiralia</taxon>
        <taxon>Lophotrochozoa</taxon>
        <taxon>Annelida</taxon>
        <taxon>Polychaeta</taxon>
        <taxon>Sedentaria</taxon>
        <taxon>Canalipalpata</taxon>
        <taxon>Terebellida</taxon>
        <taxon>Terebelliformia</taxon>
        <taxon>Alvinellidae</taxon>
        <taxon>Paralvinella</taxon>
    </lineage>
</organism>
<keyword evidence="2" id="KW-0812">Transmembrane</keyword>
<protein>
    <recommendedName>
        <fullName evidence="3">Fibronectin type-III domain-containing protein</fullName>
    </recommendedName>
</protein>
<reference evidence="4" key="1">
    <citation type="journal article" date="2023" name="Mol. Biol. Evol.">
        <title>Third-Generation Sequencing Reveals the Adaptive Role of the Epigenome in Three Deep-Sea Polychaetes.</title>
        <authorList>
            <person name="Perez M."/>
            <person name="Aroh O."/>
            <person name="Sun Y."/>
            <person name="Lan Y."/>
            <person name="Juniper S.K."/>
            <person name="Young C.R."/>
            <person name="Angers B."/>
            <person name="Qian P.Y."/>
        </authorList>
    </citation>
    <scope>NUCLEOTIDE SEQUENCE</scope>
    <source>
        <strain evidence="4">P08H-3</strain>
    </source>
</reference>